<feature type="compositionally biased region" description="Acidic residues" evidence="2">
    <location>
        <begin position="59"/>
        <end position="76"/>
    </location>
</feature>
<feature type="region of interest" description="Disordered" evidence="2">
    <location>
        <begin position="1"/>
        <end position="91"/>
    </location>
</feature>
<protein>
    <recommendedName>
        <fullName evidence="3">AKNA domain-containing protein</fullName>
    </recommendedName>
</protein>
<name>A0A7J6A518_AMEME</name>
<feature type="region of interest" description="Disordered" evidence="2">
    <location>
        <begin position="1361"/>
        <end position="1381"/>
    </location>
</feature>
<feature type="region of interest" description="Disordered" evidence="2">
    <location>
        <begin position="302"/>
        <end position="421"/>
    </location>
</feature>
<dbReference type="GO" id="GO:0060234">
    <property type="term" value="P:neuroblast delamination"/>
    <property type="evidence" value="ECO:0007669"/>
    <property type="project" value="TreeGrafter"/>
</dbReference>
<feature type="compositionally biased region" description="Basic and acidic residues" evidence="2">
    <location>
        <begin position="1027"/>
        <end position="1036"/>
    </location>
</feature>
<feature type="compositionally biased region" description="Low complexity" evidence="2">
    <location>
        <begin position="230"/>
        <end position="241"/>
    </location>
</feature>
<comment type="caution">
    <text evidence="4">The sequence shown here is derived from an EMBL/GenBank/DDBJ whole genome shotgun (WGS) entry which is preliminary data.</text>
</comment>
<feature type="compositionally biased region" description="Basic and acidic residues" evidence="2">
    <location>
        <begin position="1175"/>
        <end position="1193"/>
    </location>
</feature>
<feature type="region of interest" description="Disordered" evidence="2">
    <location>
        <begin position="813"/>
        <end position="1072"/>
    </location>
</feature>
<feature type="compositionally biased region" description="Basic and acidic residues" evidence="2">
    <location>
        <begin position="190"/>
        <end position="210"/>
    </location>
</feature>
<feature type="compositionally biased region" description="Polar residues" evidence="2">
    <location>
        <begin position="913"/>
        <end position="927"/>
    </location>
</feature>
<feature type="compositionally biased region" description="Polar residues" evidence="2">
    <location>
        <begin position="1009"/>
        <end position="1023"/>
    </location>
</feature>
<feature type="domain" description="AKNA" evidence="3">
    <location>
        <begin position="624"/>
        <end position="680"/>
    </location>
</feature>
<dbReference type="GO" id="GO:0021849">
    <property type="term" value="P:neuroblast division in subventricular zone"/>
    <property type="evidence" value="ECO:0007669"/>
    <property type="project" value="TreeGrafter"/>
</dbReference>
<feature type="compositionally biased region" description="Acidic residues" evidence="2">
    <location>
        <begin position="133"/>
        <end position="145"/>
    </location>
</feature>
<dbReference type="PANTHER" id="PTHR21510">
    <property type="entry name" value="AKNA DOMAIN-CONTAINING PROTEIN"/>
    <property type="match status" value="1"/>
</dbReference>
<dbReference type="GO" id="GO:0001837">
    <property type="term" value="P:epithelial to mesenchymal transition"/>
    <property type="evidence" value="ECO:0007669"/>
    <property type="project" value="TreeGrafter"/>
</dbReference>
<dbReference type="InterPro" id="IPR052655">
    <property type="entry name" value="AKNA_Centrosome-Trans_reg"/>
</dbReference>
<feature type="compositionally biased region" description="Polar residues" evidence="2">
    <location>
        <begin position="834"/>
        <end position="847"/>
    </location>
</feature>
<feature type="region of interest" description="Disordered" evidence="2">
    <location>
        <begin position="727"/>
        <end position="755"/>
    </location>
</feature>
<feature type="compositionally biased region" description="Polar residues" evidence="2">
    <location>
        <begin position="324"/>
        <end position="352"/>
    </location>
</feature>
<feature type="compositionally biased region" description="Basic and acidic residues" evidence="2">
    <location>
        <begin position="367"/>
        <end position="376"/>
    </location>
</feature>
<keyword evidence="1" id="KW-0175">Coiled coil</keyword>
<feature type="compositionally biased region" description="Basic and acidic residues" evidence="2">
    <location>
        <begin position="1130"/>
        <end position="1149"/>
    </location>
</feature>
<feature type="compositionally biased region" description="Basic and acidic residues" evidence="2">
    <location>
        <begin position="1233"/>
        <end position="1243"/>
    </location>
</feature>
<sequence>MEGKRNTTRMRMRAWTPASGYSSPPSPISSQLSWDEGGDEDFQSQMDENGIIGLRETREELEEDDEDVLEEEEDMFSDVGTPEPEEGPPTALEHLSCHLSELLDSEPLTQPIGDDCLSPTHNDVEYSVSLEDWSNDDEEKLDDEDQKSINVRRPIPLVSGITNDEIEEITLRRDESYPLQRNIDPQDNWMDSHDVTSHKGTDNNGNKKSDIATSEMSAPSQNSCDERSHMSSSPSFISAPRSHIRPPLLEPTLQEEAGNCRIGAETLAEPGGSNGSRLHSHFPRTYRAVSLLQKDEPASVLSIFESENGSPELEQKSAGPGQSRHVSSPRNRNSTPQEAYPSSSSAQPTAKASTYGCRRHHRPSKTSHTDLNDVRKGQLSHPLPDFSKVEPRVRLPKSSYKPPKSQKSPHKEDSKPNAPKVFKSPADIVLEALLSNSEGPSDTAAPTVSQKPLNTTIPEEFWCPLQASTMVQQLQEDYNRLLTKYAEAENTIDRLRLEAKVCLYSDPPKPIQPALSGFLKEGSKVMTLSFPQAQRAELGADAVQPIQQRLSSATRETPAHPSSVDSFSSSWCESAAASPLTEALSKQMARFQLQVNEFEKLLKSQRLQPYEQTQGLSQLAQGQESIERAYLAARDKHQQLQRETGGKSGPFDPNRELESLIFQSGLQLEELKEWIDQLERNRLIEPTPRDPLHALQPCVSLKETAPQPEKPAATAHAEVLVGLEVSSVSGESEGGGEEDEEDMRPSVLRPPNRKHQRVEKDFSNLMDHYQNFRDFSKVLEGDQAEVDQSSLPFRAHSPHPASVDRIEIEQQWRSKNERDSNKPLQPPPMEASLSGPSSSSHVCNSMETLPEASVPASALPRKLGSGRRGSIKSRSSLGERTAMGRRPSKGNALRAQLQDGVVTPETDSGFLGSESSRLTPAAQSPVQQRAAVRATRPSVSQEKCQINPKSSSPAHTQPSLNPSRAHAIASGGAPGSLGRRGEVRMRHIPSPSTSSPPPVRWPSTPLQPWPSSGVSELEQQSECAHSISEDGTRQGDRPAQLSNQDPSYFRSSSLTAPYHHGDHVKAQSSGQLANHHGAIESLQAEVHRLREHLEGTLMTPSPPHRVSVPSSPSKDIRDHARPCASTPHPRQRDFRSLERKTAGKKEPRESGGTLKAEQEGSIPRRRSASVPRLRPRTDSSTDLEHTQSEDMTPKHIRASLLMAHTTRRARAETRRSPKTHTNGQTRSISADGSDVRNDEAESRGRPVPLCLSCLARHNRTSGRQASSPSHTRYYSNHCPLCGATNRETVLRPAKQSSMQKETQPARSTHMQAGGMYLAVAPPPPVIGSVPVLQCVPVCPSVLYYSSPLVSTSYQKPLNFSLSDGKGYRGHRRRSRSVDAQHSLNRSLERAIATASSVREMSQRMVRSLSSGLHHMSPLTKSCTY</sequence>
<dbReference type="EMBL" id="JAAGNN010000018">
    <property type="protein sequence ID" value="KAF4077057.1"/>
    <property type="molecule type" value="Genomic_DNA"/>
</dbReference>
<proteinExistence type="predicted"/>
<evidence type="ECO:0000259" key="3">
    <source>
        <dbReference type="Pfam" id="PF12443"/>
    </source>
</evidence>
<reference evidence="4 5" key="1">
    <citation type="submission" date="2020-02" db="EMBL/GenBank/DDBJ databases">
        <title>A chromosome-scale genome assembly of the black bullhead catfish (Ameiurus melas).</title>
        <authorList>
            <person name="Wen M."/>
            <person name="Zham M."/>
            <person name="Cabau C."/>
            <person name="Klopp C."/>
            <person name="Donnadieu C."/>
            <person name="Roques C."/>
            <person name="Bouchez O."/>
            <person name="Lampietro C."/>
            <person name="Jouanno E."/>
            <person name="Herpin A."/>
            <person name="Louis A."/>
            <person name="Berthelot C."/>
            <person name="Parey E."/>
            <person name="Roest-Crollius H."/>
            <person name="Braasch I."/>
            <person name="Postlethwait J."/>
            <person name="Robinson-Rechavi M."/>
            <person name="Echchiki A."/>
            <person name="Begum T."/>
            <person name="Montfort J."/>
            <person name="Schartl M."/>
            <person name="Bobe J."/>
            <person name="Guiguen Y."/>
        </authorList>
    </citation>
    <scope>NUCLEOTIDE SEQUENCE [LARGE SCALE GENOMIC DNA]</scope>
    <source>
        <strain evidence="4">M_S1</strain>
        <tissue evidence="4">Blood</tissue>
    </source>
</reference>
<feature type="compositionally biased region" description="Basic residues" evidence="2">
    <location>
        <begin position="1"/>
        <end position="12"/>
    </location>
</feature>
<evidence type="ECO:0000256" key="2">
    <source>
        <dbReference type="SAM" id="MobiDB-lite"/>
    </source>
</evidence>
<feature type="compositionally biased region" description="Polar residues" evidence="2">
    <location>
        <begin position="211"/>
        <end position="223"/>
    </location>
</feature>
<evidence type="ECO:0000313" key="5">
    <source>
        <dbReference type="Proteomes" id="UP000593565"/>
    </source>
</evidence>
<feature type="compositionally biased region" description="Polar residues" evidence="2">
    <location>
        <begin position="1040"/>
        <end position="1055"/>
    </location>
</feature>
<accession>A0A7J6A518</accession>
<feature type="compositionally biased region" description="Low complexity" evidence="2">
    <location>
        <begin position="396"/>
        <end position="406"/>
    </location>
</feature>
<feature type="region of interest" description="Disordered" evidence="2">
    <location>
        <begin position="170"/>
        <end position="280"/>
    </location>
</feature>
<dbReference type="InterPro" id="IPR022150">
    <property type="entry name" value="AKNA_dom"/>
</dbReference>
<feature type="region of interest" description="Disordered" evidence="2">
    <location>
        <begin position="635"/>
        <end position="655"/>
    </location>
</feature>
<feature type="coiled-coil region" evidence="1">
    <location>
        <begin position="471"/>
        <end position="498"/>
    </location>
</feature>
<feature type="region of interest" description="Disordered" evidence="2">
    <location>
        <begin position="109"/>
        <end position="149"/>
    </location>
</feature>
<feature type="compositionally biased region" description="Pro residues" evidence="2">
    <location>
        <begin position="994"/>
        <end position="1008"/>
    </location>
</feature>
<evidence type="ECO:0000256" key="1">
    <source>
        <dbReference type="SAM" id="Coils"/>
    </source>
</evidence>
<organism evidence="4 5">
    <name type="scientific">Ameiurus melas</name>
    <name type="common">Black bullhead</name>
    <name type="synonym">Silurus melas</name>
    <dbReference type="NCBI Taxonomy" id="219545"/>
    <lineage>
        <taxon>Eukaryota</taxon>
        <taxon>Metazoa</taxon>
        <taxon>Chordata</taxon>
        <taxon>Craniata</taxon>
        <taxon>Vertebrata</taxon>
        <taxon>Euteleostomi</taxon>
        <taxon>Actinopterygii</taxon>
        <taxon>Neopterygii</taxon>
        <taxon>Teleostei</taxon>
        <taxon>Ostariophysi</taxon>
        <taxon>Siluriformes</taxon>
        <taxon>Ictaluridae</taxon>
        <taxon>Ameiurus</taxon>
    </lineage>
</organism>
<feature type="compositionally biased region" description="Low complexity" evidence="2">
    <location>
        <begin position="17"/>
        <end position="33"/>
    </location>
</feature>
<dbReference type="GO" id="GO:0005813">
    <property type="term" value="C:centrosome"/>
    <property type="evidence" value="ECO:0007669"/>
    <property type="project" value="TreeGrafter"/>
</dbReference>
<feature type="compositionally biased region" description="Polar residues" evidence="2">
    <location>
        <begin position="937"/>
        <end position="962"/>
    </location>
</feature>
<dbReference type="PANTHER" id="PTHR21510:SF15">
    <property type="entry name" value="MICROTUBULE ORGANIZATION PROTEIN AKNA"/>
    <property type="match status" value="1"/>
</dbReference>
<dbReference type="Pfam" id="PF12443">
    <property type="entry name" value="AKNA"/>
    <property type="match status" value="1"/>
</dbReference>
<feature type="compositionally biased region" description="Polar residues" evidence="2">
    <location>
        <begin position="1219"/>
        <end position="1230"/>
    </location>
</feature>
<feature type="region of interest" description="Disordered" evidence="2">
    <location>
        <begin position="1095"/>
        <end position="1243"/>
    </location>
</feature>
<keyword evidence="5" id="KW-1185">Reference proteome</keyword>
<gene>
    <name evidence="4" type="ORF">AMELA_G00203710</name>
</gene>
<dbReference type="Proteomes" id="UP000593565">
    <property type="component" value="Unassembled WGS sequence"/>
</dbReference>
<feature type="compositionally biased region" description="Low complexity" evidence="2">
    <location>
        <begin position="1104"/>
        <end position="1113"/>
    </location>
</feature>
<evidence type="ECO:0000313" key="4">
    <source>
        <dbReference type="EMBL" id="KAF4077057.1"/>
    </source>
</evidence>